<feature type="compositionally biased region" description="Low complexity" evidence="1">
    <location>
        <begin position="12"/>
        <end position="47"/>
    </location>
</feature>
<accession>A0AAE0P9I1</accession>
<evidence type="ECO:0000256" key="1">
    <source>
        <dbReference type="SAM" id="MobiDB-lite"/>
    </source>
</evidence>
<keyword evidence="3" id="KW-1185">Reference proteome</keyword>
<gene>
    <name evidence="2" type="ORF">B0T20DRAFT_487252</name>
</gene>
<reference evidence="2" key="1">
    <citation type="journal article" date="2023" name="Mol. Phylogenet. Evol.">
        <title>Genome-scale phylogeny and comparative genomics of the fungal order Sordariales.</title>
        <authorList>
            <person name="Hensen N."/>
            <person name="Bonometti L."/>
            <person name="Westerberg I."/>
            <person name="Brannstrom I.O."/>
            <person name="Guillou S."/>
            <person name="Cros-Aarteil S."/>
            <person name="Calhoun S."/>
            <person name="Haridas S."/>
            <person name="Kuo A."/>
            <person name="Mondo S."/>
            <person name="Pangilinan J."/>
            <person name="Riley R."/>
            <person name="LaButti K."/>
            <person name="Andreopoulos B."/>
            <person name="Lipzen A."/>
            <person name="Chen C."/>
            <person name="Yan M."/>
            <person name="Daum C."/>
            <person name="Ng V."/>
            <person name="Clum A."/>
            <person name="Steindorff A."/>
            <person name="Ohm R.A."/>
            <person name="Martin F."/>
            <person name="Silar P."/>
            <person name="Natvig D.O."/>
            <person name="Lalanne C."/>
            <person name="Gautier V."/>
            <person name="Ament-Velasquez S.L."/>
            <person name="Kruys A."/>
            <person name="Hutchinson M.I."/>
            <person name="Powell A.J."/>
            <person name="Barry K."/>
            <person name="Miller A.N."/>
            <person name="Grigoriev I.V."/>
            <person name="Debuchy R."/>
            <person name="Gladieux P."/>
            <person name="Hiltunen Thoren M."/>
            <person name="Johannesson H."/>
        </authorList>
    </citation>
    <scope>NUCLEOTIDE SEQUENCE</scope>
    <source>
        <strain evidence="2">FGSC 1904</strain>
    </source>
</reference>
<dbReference type="Proteomes" id="UP001281003">
    <property type="component" value="Unassembled WGS sequence"/>
</dbReference>
<dbReference type="AlphaFoldDB" id="A0AAE0P9I1"/>
<evidence type="ECO:0000313" key="2">
    <source>
        <dbReference type="EMBL" id="KAK3395804.1"/>
    </source>
</evidence>
<feature type="region of interest" description="Disordered" evidence="1">
    <location>
        <begin position="1"/>
        <end position="71"/>
    </location>
</feature>
<organism evidence="2 3">
    <name type="scientific">Sordaria brevicollis</name>
    <dbReference type="NCBI Taxonomy" id="83679"/>
    <lineage>
        <taxon>Eukaryota</taxon>
        <taxon>Fungi</taxon>
        <taxon>Dikarya</taxon>
        <taxon>Ascomycota</taxon>
        <taxon>Pezizomycotina</taxon>
        <taxon>Sordariomycetes</taxon>
        <taxon>Sordariomycetidae</taxon>
        <taxon>Sordariales</taxon>
        <taxon>Sordariaceae</taxon>
        <taxon>Sordaria</taxon>
    </lineage>
</organism>
<proteinExistence type="predicted"/>
<sequence length="198" mass="21422">MSTPASVKPNLAAAATAPQTARQANQSSTEATHATETTDSTAQTATDLEPSVQDESDVPTDTKAADAHPSTEAKGIIAKASHDISNSPASQAPPLFGAVTSTQPIPTVYPPRRANIFKTRTKNLRYPDAAYNPVGPNASSSDLEKADGFDGPDMDQFQAEVRETMKRKTEMFMRNMSQHNWTKRRVEDLGELFAIEED</sequence>
<dbReference type="EMBL" id="JAUTDP010000010">
    <property type="protein sequence ID" value="KAK3395804.1"/>
    <property type="molecule type" value="Genomic_DNA"/>
</dbReference>
<evidence type="ECO:0000313" key="3">
    <source>
        <dbReference type="Proteomes" id="UP001281003"/>
    </source>
</evidence>
<reference evidence="2" key="2">
    <citation type="submission" date="2023-07" db="EMBL/GenBank/DDBJ databases">
        <authorList>
            <consortium name="Lawrence Berkeley National Laboratory"/>
            <person name="Haridas S."/>
            <person name="Hensen N."/>
            <person name="Bonometti L."/>
            <person name="Westerberg I."/>
            <person name="Brannstrom I.O."/>
            <person name="Guillou S."/>
            <person name="Cros-Aarteil S."/>
            <person name="Calhoun S."/>
            <person name="Kuo A."/>
            <person name="Mondo S."/>
            <person name="Pangilinan J."/>
            <person name="Riley R."/>
            <person name="LaButti K."/>
            <person name="Andreopoulos B."/>
            <person name="Lipzen A."/>
            <person name="Chen C."/>
            <person name="Yanf M."/>
            <person name="Daum C."/>
            <person name="Ng V."/>
            <person name="Clum A."/>
            <person name="Steindorff A."/>
            <person name="Ohm R."/>
            <person name="Martin F."/>
            <person name="Silar P."/>
            <person name="Natvig D."/>
            <person name="Lalanne C."/>
            <person name="Gautier V."/>
            <person name="Ament-velasquez S.L."/>
            <person name="Kruys A."/>
            <person name="Hutchinson M.I."/>
            <person name="Powell A.J."/>
            <person name="Barry K."/>
            <person name="Miller A.N."/>
            <person name="Grigoriev I.V."/>
            <person name="Debuchy R."/>
            <person name="Gladieux P."/>
            <person name="Thoren M.H."/>
            <person name="Johannesson H."/>
        </authorList>
    </citation>
    <scope>NUCLEOTIDE SEQUENCE</scope>
    <source>
        <strain evidence="2">FGSC 1904</strain>
    </source>
</reference>
<comment type="caution">
    <text evidence="2">The sequence shown here is derived from an EMBL/GenBank/DDBJ whole genome shotgun (WGS) entry which is preliminary data.</text>
</comment>
<protein>
    <submittedName>
        <fullName evidence="2">Uncharacterized protein</fullName>
    </submittedName>
</protein>
<name>A0AAE0P9I1_SORBR</name>